<name>A0A8D9D6F0_BRACM</name>
<evidence type="ECO:0000313" key="1">
    <source>
        <dbReference type="EMBL" id="CAG7867698.1"/>
    </source>
</evidence>
<protein>
    <submittedName>
        <fullName evidence="1">Uncharacterized protein</fullName>
    </submittedName>
</protein>
<dbReference type="EMBL" id="LS974625">
    <property type="protein sequence ID" value="CAG7867698.1"/>
    <property type="molecule type" value="Genomic_DNA"/>
</dbReference>
<feature type="non-terminal residue" evidence="1">
    <location>
        <position position="1"/>
    </location>
</feature>
<sequence length="101" mass="12128">GQIVPRVLPNSSTNSFRLRSIRHRTSIYYRSHLRWNRRWKSRLCICYQDGGLSEEKEEACEQTYGFMALGNLFLIWFMDFSCSRQRCIYLPKVSFFSRSFP</sequence>
<dbReference type="Gramene" id="A09p81650.2_BraZ1">
    <property type="protein sequence ID" value="A09p81650.2_BraZ1.CDS"/>
    <property type="gene ID" value="A09g81650.2_BraZ1"/>
</dbReference>
<accession>A0A8D9D6F0</accession>
<proteinExistence type="predicted"/>
<evidence type="ECO:0000313" key="2">
    <source>
        <dbReference type="Proteomes" id="UP000694005"/>
    </source>
</evidence>
<organism evidence="1 2">
    <name type="scientific">Brassica campestris</name>
    <name type="common">Field mustard</name>
    <dbReference type="NCBI Taxonomy" id="3711"/>
    <lineage>
        <taxon>Eukaryota</taxon>
        <taxon>Viridiplantae</taxon>
        <taxon>Streptophyta</taxon>
        <taxon>Embryophyta</taxon>
        <taxon>Tracheophyta</taxon>
        <taxon>Spermatophyta</taxon>
        <taxon>Magnoliopsida</taxon>
        <taxon>eudicotyledons</taxon>
        <taxon>Gunneridae</taxon>
        <taxon>Pentapetalae</taxon>
        <taxon>rosids</taxon>
        <taxon>malvids</taxon>
        <taxon>Brassicales</taxon>
        <taxon>Brassicaceae</taxon>
        <taxon>Brassiceae</taxon>
        <taxon>Brassica</taxon>
    </lineage>
</organism>
<dbReference type="AlphaFoldDB" id="A0A8D9D6F0"/>
<dbReference type="Proteomes" id="UP000694005">
    <property type="component" value="Chromosome A09"/>
</dbReference>
<reference evidence="1 2" key="1">
    <citation type="submission" date="2021-07" db="EMBL/GenBank/DDBJ databases">
        <authorList>
            <consortium name="Genoscope - CEA"/>
            <person name="William W."/>
        </authorList>
    </citation>
    <scope>NUCLEOTIDE SEQUENCE [LARGE SCALE GENOMIC DNA]</scope>
</reference>
<gene>
    <name evidence="1" type="ORF">BRAPAZ1V2_A09P81650.2</name>
</gene>